<comment type="caution">
    <text evidence="7">The sequence shown here is derived from an EMBL/GenBank/DDBJ whole genome shotgun (WGS) entry which is preliminary data.</text>
</comment>
<dbReference type="GO" id="GO:0015807">
    <property type="term" value="P:L-amino acid transport"/>
    <property type="evidence" value="ECO:0007669"/>
    <property type="project" value="TreeGrafter"/>
</dbReference>
<dbReference type="InterPro" id="IPR017871">
    <property type="entry name" value="ABC_transporter-like_CS"/>
</dbReference>
<organism evidence="7">
    <name type="scientific">bioreactor metagenome</name>
    <dbReference type="NCBI Taxonomy" id="1076179"/>
    <lineage>
        <taxon>unclassified sequences</taxon>
        <taxon>metagenomes</taxon>
        <taxon>ecological metagenomes</taxon>
    </lineage>
</organism>
<feature type="domain" description="ABC transporter" evidence="6">
    <location>
        <begin position="5"/>
        <end position="252"/>
    </location>
</feature>
<dbReference type="PANTHER" id="PTHR43820:SF4">
    <property type="entry name" value="HIGH-AFFINITY BRANCHED-CHAIN AMINO ACID TRANSPORT ATP-BINDING PROTEIN LIVF"/>
    <property type="match status" value="1"/>
</dbReference>
<dbReference type="CDD" id="cd03224">
    <property type="entry name" value="ABC_TM1139_LivF_branched"/>
    <property type="match status" value="1"/>
</dbReference>
<reference evidence="7" key="1">
    <citation type="submission" date="2019-08" db="EMBL/GenBank/DDBJ databases">
        <authorList>
            <person name="Kucharzyk K."/>
            <person name="Murdoch R.W."/>
            <person name="Higgins S."/>
            <person name="Loffler F."/>
        </authorList>
    </citation>
    <scope>NUCLEOTIDE SEQUENCE</scope>
</reference>
<evidence type="ECO:0000259" key="6">
    <source>
        <dbReference type="PROSITE" id="PS50893"/>
    </source>
</evidence>
<gene>
    <name evidence="7" type="primary">livF_28</name>
    <name evidence="7" type="ORF">SDC9_49151</name>
</gene>
<dbReference type="PROSITE" id="PS00211">
    <property type="entry name" value="ABC_TRANSPORTER_1"/>
    <property type="match status" value="1"/>
</dbReference>
<proteinExistence type="inferred from homology"/>
<keyword evidence="5" id="KW-0029">Amino-acid transport</keyword>
<dbReference type="PANTHER" id="PTHR43820">
    <property type="entry name" value="HIGH-AFFINITY BRANCHED-CHAIN AMINO ACID TRANSPORT ATP-BINDING PROTEIN LIVF"/>
    <property type="match status" value="1"/>
</dbReference>
<dbReference type="EMBL" id="VSSQ01000906">
    <property type="protein sequence ID" value="MPM02893.1"/>
    <property type="molecule type" value="Genomic_DNA"/>
</dbReference>
<evidence type="ECO:0000256" key="5">
    <source>
        <dbReference type="ARBA" id="ARBA00022970"/>
    </source>
</evidence>
<evidence type="ECO:0000256" key="2">
    <source>
        <dbReference type="ARBA" id="ARBA00022448"/>
    </source>
</evidence>
<dbReference type="Pfam" id="PF00005">
    <property type="entry name" value="ABC_tran"/>
    <property type="match status" value="1"/>
</dbReference>
<dbReference type="PROSITE" id="PS50893">
    <property type="entry name" value="ABC_TRANSPORTER_2"/>
    <property type="match status" value="1"/>
</dbReference>
<evidence type="ECO:0000313" key="7">
    <source>
        <dbReference type="EMBL" id="MPM02893.1"/>
    </source>
</evidence>
<keyword evidence="4 7" id="KW-0067">ATP-binding</keyword>
<keyword evidence="3" id="KW-0547">Nucleotide-binding</keyword>
<dbReference type="GO" id="GO:0005524">
    <property type="term" value="F:ATP binding"/>
    <property type="evidence" value="ECO:0007669"/>
    <property type="project" value="UniProtKB-KW"/>
</dbReference>
<protein>
    <submittedName>
        <fullName evidence="7">High-affinity branched-chain amino acid transport ATP-binding protein LivF</fullName>
    </submittedName>
</protein>
<sequence>MKELLTIDDISVSYGNIKALQHVSMHVNEGNIVCLIGANGSGKSTLLKAIVGQEPLVGGSITFDGEEICRAKTEVVKGEKRGRYLTTDLIAAKGIALVPEGRRVFADMTVEENLDMGAFLVRDENLIAERKEAMYDFFPILGARRRQKTRSLSGGEQQMMAIARALMSGPRLILLDEPGLGLAPLVIADIFEKIDMINKQDKVTVFLVEQNARMALKASTEGYVMENGRIVLHDVSSALLENEQVRAAYLGE</sequence>
<dbReference type="Gene3D" id="3.40.50.300">
    <property type="entry name" value="P-loop containing nucleotide triphosphate hydrolases"/>
    <property type="match status" value="1"/>
</dbReference>
<accession>A0A644WKF1</accession>
<dbReference type="InterPro" id="IPR027417">
    <property type="entry name" value="P-loop_NTPase"/>
</dbReference>
<dbReference type="InterPro" id="IPR052156">
    <property type="entry name" value="BCAA_Transport_ATP-bd_LivF"/>
</dbReference>
<evidence type="ECO:0000256" key="1">
    <source>
        <dbReference type="ARBA" id="ARBA00005417"/>
    </source>
</evidence>
<dbReference type="InterPro" id="IPR003593">
    <property type="entry name" value="AAA+_ATPase"/>
</dbReference>
<keyword evidence="2" id="KW-0813">Transport</keyword>
<dbReference type="GO" id="GO:0015658">
    <property type="term" value="F:branched-chain amino acid transmembrane transporter activity"/>
    <property type="evidence" value="ECO:0007669"/>
    <property type="project" value="TreeGrafter"/>
</dbReference>
<comment type="similarity">
    <text evidence="1">Belongs to the ABC transporter superfamily.</text>
</comment>
<dbReference type="GO" id="GO:0016887">
    <property type="term" value="F:ATP hydrolysis activity"/>
    <property type="evidence" value="ECO:0007669"/>
    <property type="project" value="InterPro"/>
</dbReference>
<dbReference type="SUPFAM" id="SSF52540">
    <property type="entry name" value="P-loop containing nucleoside triphosphate hydrolases"/>
    <property type="match status" value="1"/>
</dbReference>
<evidence type="ECO:0000256" key="3">
    <source>
        <dbReference type="ARBA" id="ARBA00022741"/>
    </source>
</evidence>
<dbReference type="AlphaFoldDB" id="A0A644WKF1"/>
<dbReference type="InterPro" id="IPR003439">
    <property type="entry name" value="ABC_transporter-like_ATP-bd"/>
</dbReference>
<name>A0A644WKF1_9ZZZZ</name>
<dbReference type="SMART" id="SM00382">
    <property type="entry name" value="AAA"/>
    <property type="match status" value="1"/>
</dbReference>
<evidence type="ECO:0000256" key="4">
    <source>
        <dbReference type="ARBA" id="ARBA00022840"/>
    </source>
</evidence>